<dbReference type="Proteomes" id="UP000229897">
    <property type="component" value="Chromosome"/>
</dbReference>
<dbReference type="KEGG" id="mass:CR152_30545"/>
<dbReference type="OrthoDB" id="7056236at2"/>
<evidence type="ECO:0000256" key="1">
    <source>
        <dbReference type="SAM" id="MobiDB-lite"/>
    </source>
</evidence>
<proteinExistence type="predicted"/>
<sequence>MSTDFLEQHARQLQREARQTAERSAVAPDDFWLHAAADNQQQAAREALRQLELEYARESGELLDMRFSGPRANGSISLDAFLKIADPLNKAWKAAAFRLRHGVVEGRIGQGIGATLNLKLAGIAQGSTHILLTGNGSEDLSGESLFRETLTQTFRLLSSNNDDFYDAVDAMGGRAAQYVGEALKAIDAAGLSAQFTWQTKDALRCWNGSHDEVLRIRALLAGVSDSATYEETISGTVAGIFDNGRLDIRTEAGKVRIRFPLDMIPLVQRFQIAAQADIRVQTTRFSDPVSRRDVVKYQMLPTEKID</sequence>
<organism evidence="2 3">
    <name type="scientific">Massilia violaceinigra</name>
    <dbReference type="NCBI Taxonomy" id="2045208"/>
    <lineage>
        <taxon>Bacteria</taxon>
        <taxon>Pseudomonadati</taxon>
        <taxon>Pseudomonadota</taxon>
        <taxon>Betaproteobacteria</taxon>
        <taxon>Burkholderiales</taxon>
        <taxon>Oxalobacteraceae</taxon>
        <taxon>Telluria group</taxon>
        <taxon>Massilia</taxon>
    </lineage>
</organism>
<evidence type="ECO:0000313" key="2">
    <source>
        <dbReference type="EMBL" id="ATQ78366.1"/>
    </source>
</evidence>
<gene>
    <name evidence="2" type="ORF">CR152_30545</name>
</gene>
<dbReference type="AlphaFoldDB" id="A0A2D2DTS8"/>
<dbReference type="RefSeq" id="WP_099881335.1">
    <property type="nucleotide sequence ID" value="NZ_CP024608.1"/>
</dbReference>
<keyword evidence="3" id="KW-1185">Reference proteome</keyword>
<evidence type="ECO:0000313" key="3">
    <source>
        <dbReference type="Proteomes" id="UP000229897"/>
    </source>
</evidence>
<dbReference type="EMBL" id="CP024608">
    <property type="protein sequence ID" value="ATQ78366.1"/>
    <property type="molecule type" value="Genomic_DNA"/>
</dbReference>
<reference evidence="2" key="1">
    <citation type="submission" date="2017-10" db="EMBL/GenBank/DDBJ databases">
        <title>Massilia psychrophilum sp. nov., a novel purple-pigmented bacterium isolated from Tianshan glacier, Xinjiang Municipality, China.</title>
        <authorList>
            <person name="Wang H."/>
        </authorList>
    </citation>
    <scope>NUCLEOTIDE SEQUENCE [LARGE SCALE GENOMIC DNA]</scope>
    <source>
        <strain evidence="2">B2</strain>
    </source>
</reference>
<name>A0A2D2DTS8_9BURK</name>
<accession>A0A2D2DTS8</accession>
<protein>
    <submittedName>
        <fullName evidence="2">Uncharacterized protein</fullName>
    </submittedName>
</protein>
<feature type="region of interest" description="Disordered" evidence="1">
    <location>
        <begin position="1"/>
        <end position="20"/>
    </location>
</feature>